<evidence type="ECO:0000313" key="4">
    <source>
        <dbReference type="Proteomes" id="UP000436088"/>
    </source>
</evidence>
<sequence length="118" mass="12623">MPESDPFILFICIVVGGGCLLTYMLTSHSDNLILLPALGFSLVCMPWIFWIVTVLYRLMSKFFGFRMVIGSLYGDDSGNANAKTSSPLGTTSGVDDIGGGAQIVDANGESPPNSHEIM</sequence>
<keyword evidence="2" id="KW-0472">Membrane</keyword>
<protein>
    <submittedName>
        <fullName evidence="3">Glucose-inhibited division family A protein isoform 1</fullName>
    </submittedName>
</protein>
<proteinExistence type="predicted"/>
<name>A0A6A2ZTS3_HIBSY</name>
<dbReference type="AlphaFoldDB" id="A0A6A2ZTS3"/>
<dbReference type="PANTHER" id="PTHR34964">
    <property type="entry name" value="MEMBRANE LIPOPROTEIN-RELATED"/>
    <property type="match status" value="1"/>
</dbReference>
<keyword evidence="4" id="KW-1185">Reference proteome</keyword>
<evidence type="ECO:0000256" key="1">
    <source>
        <dbReference type="SAM" id="MobiDB-lite"/>
    </source>
</evidence>
<keyword evidence="2" id="KW-0812">Transmembrane</keyword>
<feature type="region of interest" description="Disordered" evidence="1">
    <location>
        <begin position="75"/>
        <end position="118"/>
    </location>
</feature>
<feature type="transmembrane region" description="Helical" evidence="2">
    <location>
        <begin position="32"/>
        <end position="56"/>
    </location>
</feature>
<feature type="transmembrane region" description="Helical" evidence="2">
    <location>
        <begin position="7"/>
        <end position="26"/>
    </location>
</feature>
<evidence type="ECO:0000313" key="3">
    <source>
        <dbReference type="EMBL" id="KAE8694946.1"/>
    </source>
</evidence>
<dbReference type="Proteomes" id="UP000436088">
    <property type="component" value="Unassembled WGS sequence"/>
</dbReference>
<gene>
    <name evidence="3" type="ORF">F3Y22_tig00110761pilonHSYRG00024</name>
</gene>
<keyword evidence="2" id="KW-1133">Transmembrane helix</keyword>
<reference evidence="3" key="1">
    <citation type="submission" date="2019-09" db="EMBL/GenBank/DDBJ databases">
        <title>Draft genome information of white flower Hibiscus syriacus.</title>
        <authorList>
            <person name="Kim Y.-M."/>
        </authorList>
    </citation>
    <scope>NUCLEOTIDE SEQUENCE [LARGE SCALE GENOMIC DNA]</scope>
    <source>
        <strain evidence="3">YM2019G1</strain>
    </source>
</reference>
<evidence type="ECO:0000256" key="2">
    <source>
        <dbReference type="SAM" id="Phobius"/>
    </source>
</evidence>
<accession>A0A6A2ZTS3</accession>
<dbReference type="EMBL" id="VEPZ02001098">
    <property type="protein sequence ID" value="KAE8694946.1"/>
    <property type="molecule type" value="Genomic_DNA"/>
</dbReference>
<feature type="compositionally biased region" description="Polar residues" evidence="1">
    <location>
        <begin position="78"/>
        <end position="93"/>
    </location>
</feature>
<comment type="caution">
    <text evidence="3">The sequence shown here is derived from an EMBL/GenBank/DDBJ whole genome shotgun (WGS) entry which is preliminary data.</text>
</comment>
<organism evidence="3 4">
    <name type="scientific">Hibiscus syriacus</name>
    <name type="common">Rose of Sharon</name>
    <dbReference type="NCBI Taxonomy" id="106335"/>
    <lineage>
        <taxon>Eukaryota</taxon>
        <taxon>Viridiplantae</taxon>
        <taxon>Streptophyta</taxon>
        <taxon>Embryophyta</taxon>
        <taxon>Tracheophyta</taxon>
        <taxon>Spermatophyta</taxon>
        <taxon>Magnoliopsida</taxon>
        <taxon>eudicotyledons</taxon>
        <taxon>Gunneridae</taxon>
        <taxon>Pentapetalae</taxon>
        <taxon>rosids</taxon>
        <taxon>malvids</taxon>
        <taxon>Malvales</taxon>
        <taxon>Malvaceae</taxon>
        <taxon>Malvoideae</taxon>
        <taxon>Hibiscus</taxon>
    </lineage>
</organism>
<dbReference type="PANTHER" id="PTHR34964:SF1">
    <property type="entry name" value="MEMBRANE LIPOPROTEIN"/>
    <property type="match status" value="1"/>
</dbReference>